<evidence type="ECO:0000256" key="1">
    <source>
        <dbReference type="SAM" id="MobiDB-lite"/>
    </source>
</evidence>
<reference evidence="2" key="1">
    <citation type="submission" date="2021-02" db="EMBL/GenBank/DDBJ databases">
        <authorList>
            <person name="Dougan E. K."/>
            <person name="Rhodes N."/>
            <person name="Thang M."/>
            <person name="Chan C."/>
        </authorList>
    </citation>
    <scope>NUCLEOTIDE SEQUENCE</scope>
</reference>
<evidence type="ECO:0000313" key="3">
    <source>
        <dbReference type="Proteomes" id="UP000601435"/>
    </source>
</evidence>
<feature type="compositionally biased region" description="Basic and acidic residues" evidence="1">
    <location>
        <begin position="66"/>
        <end position="77"/>
    </location>
</feature>
<dbReference type="OrthoDB" id="421982at2759"/>
<dbReference type="Gene3D" id="3.60.10.10">
    <property type="entry name" value="Endonuclease/exonuclease/phosphatase"/>
    <property type="match status" value="1"/>
</dbReference>
<feature type="region of interest" description="Disordered" evidence="1">
    <location>
        <begin position="163"/>
        <end position="185"/>
    </location>
</feature>
<dbReference type="InterPro" id="IPR036691">
    <property type="entry name" value="Endo/exonu/phosph_ase_sf"/>
</dbReference>
<protein>
    <recommendedName>
        <fullName evidence="4">Endonuclease/exonuclease/phosphatase domain-containing protein</fullName>
    </recommendedName>
</protein>
<dbReference type="EMBL" id="CAJNJA010010464">
    <property type="protein sequence ID" value="CAE7257884.1"/>
    <property type="molecule type" value="Genomic_DNA"/>
</dbReference>
<dbReference type="SUPFAM" id="SSF56219">
    <property type="entry name" value="DNase I-like"/>
    <property type="match status" value="1"/>
</dbReference>
<proteinExistence type="predicted"/>
<feature type="region of interest" description="Disordered" evidence="1">
    <location>
        <begin position="66"/>
        <end position="94"/>
    </location>
</feature>
<comment type="caution">
    <text evidence="2">The sequence shown here is derived from an EMBL/GenBank/DDBJ whole genome shotgun (WGS) entry which is preliminary data.</text>
</comment>
<keyword evidence="3" id="KW-1185">Reference proteome</keyword>
<gene>
    <name evidence="2" type="ORF">SNEC2469_LOCUS5757</name>
</gene>
<sequence>MGIRRFSPRQIEKGYPTKCLPQRASRVMTTRPSSFPMPAHGWMMKSSRPLPPPVWATVLVMLLAEKGGRGSPKKDNGKGNPSRKGGRSSKGKAYLAGDSSLHVSLNDGEENGLCDMILDKRRAGDTELDAKRKHATPKAHLEASASSTAEWEFVGKLPPFRSRREATTSRTARPAGGRRGQGDSVCWGIQTLPGMARQLSPMADDPGAEANGREAKRQKVTSSETASFAIEHFDSVRTAKLPRTLEEGQKLSEVTEEQQQLFTGPGGSDEREWKGAKSRLVVQGFKDKALGQFRRYAPTASAVAESICLALRASKGFLLFAKDIKNTCFSGKGVVRSTSTRLEEDIMASQLRCDLDGVAQRVKQDARVADLIRWKQFIAVKADDWIIVHLEVICEIGRRIVQWNLNCLCGIDGQSPQRAADVIKVLAPCNADVLVLQEMPRGPAQSWWWEPWRSTFPAEEMRALETGLQELGYQTQLRSSCFSSTLLCTRLTVVAVSEASLDSEHDFRMPEDRAALLVSLRLEADADSLIVTICATHFHHQNFTVNDKGVRKAEAELLLRHCATNTPSDSQCTLMVADFNQARRGDYSAEEWSVISAGLHSIKEPEDDGVAELLTSQGWVCAYDIAAERNWRGASPPFTHWTGTTVDYTYMLAPADRAKVSAHLLHSDVSDHLPIMTHVSF</sequence>
<feature type="region of interest" description="Disordered" evidence="1">
    <location>
        <begin position="204"/>
        <end position="224"/>
    </location>
</feature>
<name>A0A812M548_9DINO</name>
<evidence type="ECO:0008006" key="4">
    <source>
        <dbReference type="Google" id="ProtNLM"/>
    </source>
</evidence>
<accession>A0A812M548</accession>
<dbReference type="Proteomes" id="UP000601435">
    <property type="component" value="Unassembled WGS sequence"/>
</dbReference>
<evidence type="ECO:0000313" key="2">
    <source>
        <dbReference type="EMBL" id="CAE7257884.1"/>
    </source>
</evidence>
<dbReference type="AlphaFoldDB" id="A0A812M548"/>
<organism evidence="2 3">
    <name type="scientific">Symbiodinium necroappetens</name>
    <dbReference type="NCBI Taxonomy" id="1628268"/>
    <lineage>
        <taxon>Eukaryota</taxon>
        <taxon>Sar</taxon>
        <taxon>Alveolata</taxon>
        <taxon>Dinophyceae</taxon>
        <taxon>Suessiales</taxon>
        <taxon>Symbiodiniaceae</taxon>
        <taxon>Symbiodinium</taxon>
    </lineage>
</organism>
<feature type="region of interest" description="Disordered" evidence="1">
    <location>
        <begin position="250"/>
        <end position="273"/>
    </location>
</feature>